<dbReference type="RefSeq" id="WP_394475643.1">
    <property type="nucleotide sequence ID" value="NZ_JBIGHV010000001.1"/>
</dbReference>
<comment type="caution">
    <text evidence="2">The sequence shown here is derived from an EMBL/GenBank/DDBJ whole genome shotgun (WGS) entry which is preliminary data.</text>
</comment>
<keyword evidence="3" id="KW-1185">Reference proteome</keyword>
<accession>A0ABW7EWP8</accession>
<evidence type="ECO:0000313" key="3">
    <source>
        <dbReference type="Proteomes" id="UP001606210"/>
    </source>
</evidence>
<reference evidence="2 3" key="1">
    <citation type="submission" date="2024-08" db="EMBL/GenBank/DDBJ databases">
        <authorList>
            <person name="Lu H."/>
        </authorList>
    </citation>
    <scope>NUCLEOTIDE SEQUENCE [LARGE SCALE GENOMIC DNA]</scope>
    <source>
        <strain evidence="2 3">LYH14W</strain>
    </source>
</reference>
<sequence>MGSTANTFVVPLLALAGGATRVSRDPGADVPGDFPGPNATSPRP</sequence>
<evidence type="ECO:0000256" key="1">
    <source>
        <dbReference type="SAM" id="MobiDB-lite"/>
    </source>
</evidence>
<protein>
    <submittedName>
        <fullName evidence="2">Uncharacterized protein</fullName>
    </submittedName>
</protein>
<gene>
    <name evidence="2" type="ORF">ACG00Y_02245</name>
</gene>
<dbReference type="Proteomes" id="UP001606210">
    <property type="component" value="Unassembled WGS sequence"/>
</dbReference>
<organism evidence="2 3">
    <name type="scientific">Pelomonas parva</name>
    <dbReference type="NCBI Taxonomy" id="3299032"/>
    <lineage>
        <taxon>Bacteria</taxon>
        <taxon>Pseudomonadati</taxon>
        <taxon>Pseudomonadota</taxon>
        <taxon>Betaproteobacteria</taxon>
        <taxon>Burkholderiales</taxon>
        <taxon>Sphaerotilaceae</taxon>
        <taxon>Roseateles</taxon>
    </lineage>
</organism>
<name>A0ABW7EWP8_9BURK</name>
<feature type="region of interest" description="Disordered" evidence="1">
    <location>
        <begin position="20"/>
        <end position="44"/>
    </location>
</feature>
<dbReference type="EMBL" id="JBIGHV010000001">
    <property type="protein sequence ID" value="MFG6428713.1"/>
    <property type="molecule type" value="Genomic_DNA"/>
</dbReference>
<evidence type="ECO:0000313" key="2">
    <source>
        <dbReference type="EMBL" id="MFG6428713.1"/>
    </source>
</evidence>
<proteinExistence type="predicted"/>